<proteinExistence type="predicted"/>
<gene>
    <name evidence="1" type="ORF">TGP89_257790B</name>
</gene>
<evidence type="ECO:0000313" key="1">
    <source>
        <dbReference type="EMBL" id="KFG50327.1"/>
    </source>
</evidence>
<comment type="caution">
    <text evidence="1">The sequence shown here is derived from an EMBL/GenBank/DDBJ whole genome shotgun (WGS) entry which is preliminary data.</text>
</comment>
<sequence length="24" mass="2518">SDVDIGLPAGTGDEVYLRQLNEVG</sequence>
<dbReference type="VEuPathDB" id="ToxoDB:TGP89_257790B"/>
<reference evidence="1 2" key="1">
    <citation type="submission" date="2014-03" db="EMBL/GenBank/DDBJ databases">
        <authorList>
            <person name="Sibley D."/>
            <person name="Venepally P."/>
            <person name="Karamycheva S."/>
            <person name="Hadjithomas M."/>
            <person name="Khan A."/>
            <person name="Brunk B."/>
            <person name="Roos D."/>
            <person name="Caler E."/>
            <person name="Lorenzi H."/>
        </authorList>
    </citation>
    <scope>NUCLEOTIDE SEQUENCE [LARGE SCALE GENOMIC DNA]</scope>
    <source>
        <strain evidence="2">p89</strain>
    </source>
</reference>
<dbReference type="EMBL" id="AEYI02000326">
    <property type="protein sequence ID" value="KFG50327.1"/>
    <property type="molecule type" value="Genomic_DNA"/>
</dbReference>
<evidence type="ECO:0000313" key="2">
    <source>
        <dbReference type="Proteomes" id="UP000028828"/>
    </source>
</evidence>
<dbReference type="Proteomes" id="UP000028828">
    <property type="component" value="Unassembled WGS sequence"/>
</dbReference>
<keyword evidence="1" id="KW-0378">Hydrolase</keyword>
<dbReference type="EC" id="3.5.1.98" evidence="1"/>
<name>A0A086L109_TOXGO</name>
<organism evidence="1 2">
    <name type="scientific">Toxoplasma gondii p89</name>
    <dbReference type="NCBI Taxonomy" id="943119"/>
    <lineage>
        <taxon>Eukaryota</taxon>
        <taxon>Sar</taxon>
        <taxon>Alveolata</taxon>
        <taxon>Apicomplexa</taxon>
        <taxon>Conoidasida</taxon>
        <taxon>Coccidia</taxon>
        <taxon>Eucoccidiorida</taxon>
        <taxon>Eimeriorina</taxon>
        <taxon>Sarcocystidae</taxon>
        <taxon>Toxoplasma</taxon>
    </lineage>
</organism>
<protein>
    <submittedName>
        <fullName evidence="1">Histone deacetylase HDAC4</fullName>
        <ecNumber evidence="1">3.5.1.98</ecNumber>
    </submittedName>
</protein>
<feature type="non-terminal residue" evidence="1">
    <location>
        <position position="1"/>
    </location>
</feature>
<accession>A0A086L109</accession>
<dbReference type="AlphaFoldDB" id="A0A086L109"/>
<dbReference type="GO" id="GO:0141221">
    <property type="term" value="F:histone deacetylase activity, hydrolytic mechanism"/>
    <property type="evidence" value="ECO:0007669"/>
    <property type="project" value="UniProtKB-EC"/>
</dbReference>